<evidence type="ECO:0000256" key="1">
    <source>
        <dbReference type="SAM" id="Phobius"/>
    </source>
</evidence>
<keyword evidence="1" id="KW-0812">Transmembrane</keyword>
<accession>A0ABU3NUG8</accession>
<dbReference type="RefSeq" id="WP_413778987.1">
    <property type="nucleotide sequence ID" value="NZ_JAUOZS010000001.1"/>
</dbReference>
<dbReference type="EMBL" id="JAUOZS010000001">
    <property type="protein sequence ID" value="MDT8900442.1"/>
    <property type="molecule type" value="Genomic_DNA"/>
</dbReference>
<proteinExistence type="predicted"/>
<gene>
    <name evidence="2" type="ORF">Q4T40_04190</name>
</gene>
<evidence type="ECO:0000313" key="3">
    <source>
        <dbReference type="Proteomes" id="UP001254848"/>
    </source>
</evidence>
<name>A0ABU3NUG8_9FIRM</name>
<organism evidence="2 3">
    <name type="scientific">Anaeroselena agilis</name>
    <dbReference type="NCBI Taxonomy" id="3063788"/>
    <lineage>
        <taxon>Bacteria</taxon>
        <taxon>Bacillati</taxon>
        <taxon>Bacillota</taxon>
        <taxon>Negativicutes</taxon>
        <taxon>Acetonemataceae</taxon>
        <taxon>Anaeroselena</taxon>
    </lineage>
</organism>
<protein>
    <submittedName>
        <fullName evidence="2">Uncharacterized protein</fullName>
    </submittedName>
</protein>
<keyword evidence="1" id="KW-1133">Transmembrane helix</keyword>
<comment type="caution">
    <text evidence="2">The sequence shown here is derived from an EMBL/GenBank/DDBJ whole genome shotgun (WGS) entry which is preliminary data.</text>
</comment>
<keyword evidence="3" id="KW-1185">Reference proteome</keyword>
<evidence type="ECO:0000313" key="2">
    <source>
        <dbReference type="EMBL" id="MDT8900442.1"/>
    </source>
</evidence>
<reference evidence="2 3" key="1">
    <citation type="submission" date="2023-07" db="EMBL/GenBank/DDBJ databases">
        <title>The novel representative of Negativicutes class, Anaeroselena agilis gen. nov. sp. nov.</title>
        <authorList>
            <person name="Prokofeva M.I."/>
            <person name="Elcheninov A.G."/>
            <person name="Klyukina A."/>
            <person name="Kublanov I.V."/>
            <person name="Frolov E.N."/>
            <person name="Podosokorskaya O.A."/>
        </authorList>
    </citation>
    <scope>NUCLEOTIDE SEQUENCE [LARGE SCALE GENOMIC DNA]</scope>
    <source>
        <strain evidence="2 3">4137-cl</strain>
    </source>
</reference>
<feature type="transmembrane region" description="Helical" evidence="1">
    <location>
        <begin position="7"/>
        <end position="30"/>
    </location>
</feature>
<sequence>MFDRTEISYYIMAAWIIGLAAMTVLFNFAIPHREMNNRIDALTSQIEVGEWQTAANEVEVIKMLWERNRFIIQLANASEEMVVFEERLGELGQAVKHRNSATLPSAGALKKMAASVTDPFPGP</sequence>
<keyword evidence="1" id="KW-0472">Membrane</keyword>
<dbReference type="Proteomes" id="UP001254848">
    <property type="component" value="Unassembled WGS sequence"/>
</dbReference>